<name>A0A0W0UTX9_9GAMM</name>
<dbReference type="PATRIC" id="fig|455.5.peg.548"/>
<comment type="caution">
    <text evidence="12">The sequence shown here is derived from an EMBL/GenBank/DDBJ whole genome shotgun (WGS) entry which is preliminary data.</text>
</comment>
<keyword evidence="5" id="KW-0028">Amino-acid biosynthesis</keyword>
<dbReference type="InterPro" id="IPR059112">
    <property type="entry name" value="CysZ/EI24"/>
</dbReference>
<dbReference type="NCBIfam" id="NF003433">
    <property type="entry name" value="PRK04949.1"/>
    <property type="match status" value="1"/>
</dbReference>
<evidence type="ECO:0000256" key="8">
    <source>
        <dbReference type="ARBA" id="ARBA00023032"/>
    </source>
</evidence>
<protein>
    <submittedName>
        <fullName evidence="13">Cysteine biosynthesis protein CysZ</fullName>
    </submittedName>
    <submittedName>
        <fullName evidence="12">Putative sulfate transport protein CysZ</fullName>
    </submittedName>
</protein>
<evidence type="ECO:0000313" key="15">
    <source>
        <dbReference type="Proteomes" id="UP000093336"/>
    </source>
</evidence>
<keyword evidence="2" id="KW-0813">Transport</keyword>
<dbReference type="RefSeq" id="WP_058448571.1">
    <property type="nucleotide sequence ID" value="NZ_CAAAJF010000004.1"/>
</dbReference>
<gene>
    <name evidence="13" type="ORF">A8135_10980</name>
    <name evidence="12" type="ORF">Ljam_0516</name>
</gene>
<evidence type="ECO:0000256" key="2">
    <source>
        <dbReference type="ARBA" id="ARBA00022448"/>
    </source>
</evidence>
<keyword evidence="6 11" id="KW-0812">Transmembrane</keyword>
<evidence type="ECO:0000256" key="9">
    <source>
        <dbReference type="ARBA" id="ARBA00023136"/>
    </source>
</evidence>
<dbReference type="GO" id="GO:0000103">
    <property type="term" value="P:sulfate assimilation"/>
    <property type="evidence" value="ECO:0007669"/>
    <property type="project" value="TreeGrafter"/>
</dbReference>
<keyword evidence="4" id="KW-0997">Cell inner membrane</keyword>
<feature type="transmembrane region" description="Helical" evidence="11">
    <location>
        <begin position="199"/>
        <end position="232"/>
    </location>
</feature>
<proteinExistence type="predicted"/>
<dbReference type="GO" id="GO:0009675">
    <property type="term" value="F:high-affinity sulfate:proton symporter activity"/>
    <property type="evidence" value="ECO:0007669"/>
    <property type="project" value="TreeGrafter"/>
</dbReference>
<evidence type="ECO:0000256" key="6">
    <source>
        <dbReference type="ARBA" id="ARBA00022692"/>
    </source>
</evidence>
<evidence type="ECO:0000256" key="11">
    <source>
        <dbReference type="SAM" id="Phobius"/>
    </source>
</evidence>
<evidence type="ECO:0000256" key="4">
    <source>
        <dbReference type="ARBA" id="ARBA00022519"/>
    </source>
</evidence>
<evidence type="ECO:0000256" key="10">
    <source>
        <dbReference type="ARBA" id="ARBA00023192"/>
    </source>
</evidence>
<evidence type="ECO:0000313" key="14">
    <source>
        <dbReference type="Proteomes" id="UP000054715"/>
    </source>
</evidence>
<evidence type="ECO:0000313" key="13">
    <source>
        <dbReference type="EMBL" id="OCH98817.1"/>
    </source>
</evidence>
<dbReference type="EMBL" id="LNYG01000008">
    <property type="protein sequence ID" value="KTD11322.1"/>
    <property type="molecule type" value="Genomic_DNA"/>
</dbReference>
<evidence type="ECO:0000256" key="3">
    <source>
        <dbReference type="ARBA" id="ARBA00022475"/>
    </source>
</evidence>
<reference evidence="12 14" key="1">
    <citation type="submission" date="2015-11" db="EMBL/GenBank/DDBJ databases">
        <title>Genomic analysis of 38 Legionella species identifies large and diverse effector repertoires.</title>
        <authorList>
            <person name="Burstein D."/>
            <person name="Amaro F."/>
            <person name="Zusman T."/>
            <person name="Lifshitz Z."/>
            <person name="Cohen O."/>
            <person name="Gilbert J.A."/>
            <person name="Pupko T."/>
            <person name="Shuman H.A."/>
            <person name="Segal G."/>
        </authorList>
    </citation>
    <scope>NUCLEOTIDE SEQUENCE [LARGE SCALE GENOMIC DNA]</scope>
    <source>
        <strain evidence="12 14">JA-26-G1-E2</strain>
    </source>
</reference>
<dbReference type="Pfam" id="PF07264">
    <property type="entry name" value="EI24"/>
    <property type="match status" value="1"/>
</dbReference>
<accession>A0A0W0UTX9</accession>
<evidence type="ECO:0000256" key="5">
    <source>
        <dbReference type="ARBA" id="ARBA00022605"/>
    </source>
</evidence>
<evidence type="ECO:0000256" key="7">
    <source>
        <dbReference type="ARBA" id="ARBA00022989"/>
    </source>
</evidence>
<dbReference type="GO" id="GO:0019344">
    <property type="term" value="P:cysteine biosynthetic process"/>
    <property type="evidence" value="ECO:0007669"/>
    <property type="project" value="UniProtKB-KW"/>
</dbReference>
<dbReference type="InterPro" id="IPR050480">
    <property type="entry name" value="CysZ-like"/>
</dbReference>
<feature type="transmembrane region" description="Helical" evidence="11">
    <location>
        <begin position="26"/>
        <end position="46"/>
    </location>
</feature>
<feature type="transmembrane region" description="Helical" evidence="11">
    <location>
        <begin position="66"/>
        <end position="95"/>
    </location>
</feature>
<dbReference type="PANTHER" id="PTHR37468">
    <property type="entry name" value="SULFATE TRANSPORTER CYSZ"/>
    <property type="match status" value="1"/>
</dbReference>
<dbReference type="OrthoDB" id="5292355at2"/>
<dbReference type="STRING" id="455.Ljam_0516"/>
<dbReference type="EMBL" id="LYOZ01000006">
    <property type="protein sequence ID" value="OCH98817.1"/>
    <property type="molecule type" value="Genomic_DNA"/>
</dbReference>
<evidence type="ECO:0000256" key="1">
    <source>
        <dbReference type="ARBA" id="ARBA00004141"/>
    </source>
</evidence>
<feature type="transmembrane region" description="Helical" evidence="11">
    <location>
        <begin position="134"/>
        <end position="154"/>
    </location>
</feature>
<dbReference type="PANTHER" id="PTHR37468:SF1">
    <property type="entry name" value="SULFATE TRANSPORTER CYSZ"/>
    <property type="match status" value="1"/>
</dbReference>
<sequence length="237" mass="27784">MKDFFSGIHYFILGFKSLTQQGLRTLIILPIVFNLLIYTAIAYIGYHYLSPLVHHYVDKLPDWLGFLSSLFTILFFVLFFLFFLTTFSVLANICAAPFNGLLAERAQKLIKNESLPERRWLDLIIQSIKRQGQFILFYLPRFILMCLLFFIPPLHPLLPFLWFLFNSWVLSIQYQDFVMDNNLIDFKKMREMINHKKALSLGFGMTISSLSFIPFFNLMVLPAAVIGGVYLFSKEYR</sequence>
<keyword evidence="7 11" id="KW-1133">Transmembrane helix</keyword>
<keyword evidence="15" id="KW-1185">Reference proteome</keyword>
<comment type="subcellular location">
    <subcellularLocation>
        <location evidence="1">Membrane</location>
        <topology evidence="1">Multi-pass membrane protein</topology>
    </subcellularLocation>
</comment>
<evidence type="ECO:0000313" key="12">
    <source>
        <dbReference type="EMBL" id="KTD11322.1"/>
    </source>
</evidence>
<reference evidence="13 15" key="2">
    <citation type="submission" date="2016-05" db="EMBL/GenBank/DDBJ databases">
        <authorList>
            <person name="Prochazka B."/>
            <person name="Indra A."/>
            <person name="Hasenberger P."/>
            <person name="Blaschitz M."/>
            <person name="Wagner L."/>
            <person name="Wewalka G."/>
            <person name="Sorschag S."/>
            <person name="Schmid D."/>
            <person name="Ruppitsch W."/>
        </authorList>
    </citation>
    <scope>NUCLEOTIDE SEQUENCE [LARGE SCALE GENOMIC DNA]</scope>
    <source>
        <strain evidence="13 15">974010_12</strain>
    </source>
</reference>
<dbReference type="AlphaFoldDB" id="A0A0W0UTX9"/>
<dbReference type="GO" id="GO:0005886">
    <property type="term" value="C:plasma membrane"/>
    <property type="evidence" value="ECO:0007669"/>
    <property type="project" value="TreeGrafter"/>
</dbReference>
<dbReference type="Proteomes" id="UP000054715">
    <property type="component" value="Unassembled WGS sequence"/>
</dbReference>
<keyword evidence="10" id="KW-0198">Cysteine biosynthesis</keyword>
<organism evidence="12 14">
    <name type="scientific">Legionella jamestowniensis</name>
    <dbReference type="NCBI Taxonomy" id="455"/>
    <lineage>
        <taxon>Bacteria</taxon>
        <taxon>Pseudomonadati</taxon>
        <taxon>Pseudomonadota</taxon>
        <taxon>Gammaproteobacteria</taxon>
        <taxon>Legionellales</taxon>
        <taxon>Legionellaceae</taxon>
        <taxon>Legionella</taxon>
    </lineage>
</organism>
<keyword evidence="8" id="KW-0764">Sulfate transport</keyword>
<keyword evidence="9 11" id="KW-0472">Membrane</keyword>
<keyword evidence="3" id="KW-1003">Cell membrane</keyword>
<dbReference type="Proteomes" id="UP000093336">
    <property type="component" value="Unassembled WGS sequence"/>
</dbReference>